<organism evidence="4">
    <name type="scientific">Lotharella vacuolata</name>
    <dbReference type="NCBI Taxonomy" id="74820"/>
    <lineage>
        <taxon>Eukaryota</taxon>
        <taxon>Sar</taxon>
        <taxon>Rhizaria</taxon>
        <taxon>Cercozoa</taxon>
        <taxon>Chlorarachniophyceae</taxon>
        <taxon>Lotharella</taxon>
    </lineage>
</organism>
<dbReference type="Gene3D" id="3.30.1560.10">
    <property type="entry name" value="Mago nashi"/>
    <property type="match status" value="1"/>
</dbReference>
<gene>
    <name evidence="4" type="primary">mago</name>
</gene>
<dbReference type="GO" id="GO:0008380">
    <property type="term" value="P:RNA splicing"/>
    <property type="evidence" value="ECO:0007669"/>
    <property type="project" value="InterPro"/>
</dbReference>
<protein>
    <submittedName>
        <fullName evidence="4">Protein mago nashi</fullName>
    </submittedName>
</protein>
<accession>A0A0H5BGZ6</accession>
<sequence length="151" mass="18536">METLYIRYCNQHKGRFGIECEEIEMNKNKIYYINFSNYREISSIKKFYKIGDIFKNFLTNFLLAYNIIEENIYFNEKDTDLNYQELEIFFNKTHISFRIPRILPFYRLLGSRDPIKLKKLITFFTVKFIIKIGIKKYYNSFNTRPFYDLLN</sequence>
<dbReference type="Pfam" id="PF02792">
    <property type="entry name" value="Mago_nashi"/>
    <property type="match status" value="1"/>
</dbReference>
<evidence type="ECO:0000256" key="2">
    <source>
        <dbReference type="ARBA" id="ARBA00009270"/>
    </source>
</evidence>
<dbReference type="InterPro" id="IPR036605">
    <property type="entry name" value="Mago_nashi_sf"/>
</dbReference>
<comment type="similarity">
    <text evidence="2">Belongs to the mago nashi family.</text>
</comment>
<keyword evidence="4" id="KW-0542">Nucleomorph</keyword>
<evidence type="ECO:0000256" key="1">
    <source>
        <dbReference type="ARBA" id="ARBA00004123"/>
    </source>
</evidence>
<keyword evidence="3" id="KW-0539">Nucleus</keyword>
<dbReference type="AlphaFoldDB" id="A0A0H5BGZ6"/>
<dbReference type="EMBL" id="AB996599">
    <property type="protein sequence ID" value="BAS01443.1"/>
    <property type="molecule type" value="Genomic_DNA"/>
</dbReference>
<evidence type="ECO:0000313" key="4">
    <source>
        <dbReference type="EMBL" id="BAS01443.1"/>
    </source>
</evidence>
<geneLocation type="nucleomorph" evidence="4"/>
<reference evidence="4" key="1">
    <citation type="journal article" date="2015" name="Genome Biol. Evol.">
        <title>Nucleomorph Genome Sequences of Two Chlorarachniophytes, Amorphochlora amoebiformis and Lotharella vacuolata.</title>
        <authorList>
            <person name="Suzuki S."/>
            <person name="Shirato S."/>
            <person name="Hirakawa Y."/>
            <person name="Ishida K."/>
        </authorList>
    </citation>
    <scope>NUCLEOTIDE SEQUENCE</scope>
    <source>
        <strain evidence="4">CCMP240</strain>
    </source>
</reference>
<dbReference type="GO" id="GO:0035145">
    <property type="term" value="C:exon-exon junction complex"/>
    <property type="evidence" value="ECO:0007669"/>
    <property type="project" value="InterPro"/>
</dbReference>
<evidence type="ECO:0000256" key="3">
    <source>
        <dbReference type="ARBA" id="ARBA00023242"/>
    </source>
</evidence>
<comment type="subcellular location">
    <subcellularLocation>
        <location evidence="1">Nucleus</location>
    </subcellularLocation>
</comment>
<name>A0A0H5BGZ6_9EUKA</name>
<dbReference type="InterPro" id="IPR004023">
    <property type="entry name" value="Mago_nashi"/>
</dbReference>
<dbReference type="SUPFAM" id="SSF89817">
    <property type="entry name" value="Mago nashi protein"/>
    <property type="match status" value="1"/>
</dbReference>
<proteinExistence type="inferred from homology"/>